<evidence type="ECO:0008006" key="3">
    <source>
        <dbReference type="Google" id="ProtNLM"/>
    </source>
</evidence>
<keyword evidence="2" id="KW-1185">Reference proteome</keyword>
<dbReference type="GO" id="GO:0000455">
    <property type="term" value="P:enzyme-directed rRNA pseudouridine synthesis"/>
    <property type="evidence" value="ECO:0007669"/>
    <property type="project" value="TreeGrafter"/>
</dbReference>
<reference evidence="1" key="1">
    <citation type="submission" date="2023-11" db="EMBL/GenBank/DDBJ databases">
        <title>Genome assemblies of two species of porcelain crab, Petrolisthes cinctipes and Petrolisthes manimaculis (Anomura: Porcellanidae).</title>
        <authorList>
            <person name="Angst P."/>
        </authorList>
    </citation>
    <scope>NUCLEOTIDE SEQUENCE</scope>
    <source>
        <strain evidence="1">PB745_02</strain>
        <tissue evidence="1">Gill</tissue>
    </source>
</reference>
<dbReference type="AlphaFoldDB" id="A0AAE1NW39"/>
<proteinExistence type="predicted"/>
<sequence length="163" mass="18853">QTGDQSTEGKRPGFSEERYNETSYFIENGLRKVYPYYFTFTTFTKGRWVGEKILDVFAKEFRAHPAEEYERCIKSGTLTVNYERVDTDYRLKHNDLLANIVHRHEVPVTAEQIPLVHVDEDLVVVDKPASIPARDAGPREKHSNFTLRRRPGGFRQAVFSTGE</sequence>
<dbReference type="Proteomes" id="UP001292094">
    <property type="component" value="Unassembled WGS sequence"/>
</dbReference>
<dbReference type="PANTHER" id="PTHR21600:SF40">
    <property type="entry name" value="PSEUDOURIDYLATE SYNTHASE RPUSD2"/>
    <property type="match status" value="1"/>
</dbReference>
<protein>
    <recommendedName>
        <fullName evidence="3">RNA pseudouridylate synthase domain-containing protein 2</fullName>
    </recommendedName>
</protein>
<comment type="caution">
    <text evidence="1">The sequence shown here is derived from an EMBL/GenBank/DDBJ whole genome shotgun (WGS) entry which is preliminary data.</text>
</comment>
<organism evidence="1 2">
    <name type="scientific">Petrolisthes manimaculis</name>
    <dbReference type="NCBI Taxonomy" id="1843537"/>
    <lineage>
        <taxon>Eukaryota</taxon>
        <taxon>Metazoa</taxon>
        <taxon>Ecdysozoa</taxon>
        <taxon>Arthropoda</taxon>
        <taxon>Crustacea</taxon>
        <taxon>Multicrustacea</taxon>
        <taxon>Malacostraca</taxon>
        <taxon>Eumalacostraca</taxon>
        <taxon>Eucarida</taxon>
        <taxon>Decapoda</taxon>
        <taxon>Pleocyemata</taxon>
        <taxon>Anomura</taxon>
        <taxon>Galatheoidea</taxon>
        <taxon>Porcellanidae</taxon>
        <taxon>Petrolisthes</taxon>
    </lineage>
</organism>
<name>A0AAE1NW39_9EUCA</name>
<gene>
    <name evidence="1" type="ORF">Pmani_031055</name>
</gene>
<evidence type="ECO:0000313" key="1">
    <source>
        <dbReference type="EMBL" id="KAK4296456.1"/>
    </source>
</evidence>
<feature type="non-terminal residue" evidence="1">
    <location>
        <position position="163"/>
    </location>
</feature>
<dbReference type="PANTHER" id="PTHR21600">
    <property type="entry name" value="MITOCHONDRIAL RNA PSEUDOURIDINE SYNTHASE"/>
    <property type="match status" value="1"/>
</dbReference>
<dbReference type="InterPro" id="IPR050188">
    <property type="entry name" value="RluA_PseudoU_synthase"/>
</dbReference>
<evidence type="ECO:0000313" key="2">
    <source>
        <dbReference type="Proteomes" id="UP001292094"/>
    </source>
</evidence>
<accession>A0AAE1NW39</accession>
<dbReference type="EMBL" id="JAWZYT010003849">
    <property type="protein sequence ID" value="KAK4296456.1"/>
    <property type="molecule type" value="Genomic_DNA"/>
</dbReference>
<dbReference type="GO" id="GO:0009982">
    <property type="term" value="F:pseudouridine synthase activity"/>
    <property type="evidence" value="ECO:0007669"/>
    <property type="project" value="TreeGrafter"/>
</dbReference>